<reference evidence="5" key="1">
    <citation type="submission" date="2017-02" db="UniProtKB">
        <authorList>
            <consortium name="WormBaseParasite"/>
        </authorList>
    </citation>
    <scope>IDENTIFICATION</scope>
</reference>
<feature type="transmembrane region" description="Helical" evidence="2">
    <location>
        <begin position="277"/>
        <end position="295"/>
    </location>
</feature>
<organism evidence="4 5">
    <name type="scientific">Syphacia muris</name>
    <dbReference type="NCBI Taxonomy" id="451379"/>
    <lineage>
        <taxon>Eukaryota</taxon>
        <taxon>Metazoa</taxon>
        <taxon>Ecdysozoa</taxon>
        <taxon>Nematoda</taxon>
        <taxon>Chromadorea</taxon>
        <taxon>Rhabditida</taxon>
        <taxon>Spirurina</taxon>
        <taxon>Oxyuridomorpha</taxon>
        <taxon>Oxyuroidea</taxon>
        <taxon>Oxyuridae</taxon>
        <taxon>Syphacia</taxon>
    </lineage>
</organism>
<dbReference type="InterPro" id="IPR002656">
    <property type="entry name" value="Acyl_transf_3_dom"/>
</dbReference>
<feature type="transmembrane region" description="Helical" evidence="2">
    <location>
        <begin position="424"/>
        <end position="446"/>
    </location>
</feature>
<feature type="region of interest" description="Disordered" evidence="1">
    <location>
        <begin position="687"/>
        <end position="712"/>
    </location>
</feature>
<accession>A0A0N5AH02</accession>
<protein>
    <submittedName>
        <fullName evidence="5">NRF domain-containing protein</fullName>
    </submittedName>
</protein>
<feature type="region of interest" description="Disordered" evidence="1">
    <location>
        <begin position="729"/>
        <end position="770"/>
    </location>
</feature>
<feature type="transmembrane region" description="Helical" evidence="2">
    <location>
        <begin position="532"/>
        <end position="556"/>
    </location>
</feature>
<feature type="transmembrane region" description="Helical" evidence="2">
    <location>
        <begin position="174"/>
        <end position="197"/>
    </location>
</feature>
<proteinExistence type="predicted"/>
<feature type="transmembrane region" description="Helical" evidence="2">
    <location>
        <begin position="359"/>
        <end position="384"/>
    </location>
</feature>
<dbReference type="PANTHER" id="PTHR11161">
    <property type="entry name" value="O-ACYLTRANSFERASE"/>
    <property type="match status" value="1"/>
</dbReference>
<feature type="domain" description="Nose resistant-to-fluoxetine protein N-terminal" evidence="3">
    <location>
        <begin position="41"/>
        <end position="164"/>
    </location>
</feature>
<dbReference type="WBParaSite" id="SMUV_0000363201-mRNA-1">
    <property type="protein sequence ID" value="SMUV_0000363201-mRNA-1"/>
    <property type="gene ID" value="SMUV_0000363201"/>
</dbReference>
<feature type="transmembrane region" description="Helical" evidence="2">
    <location>
        <begin position="644"/>
        <end position="666"/>
    </location>
</feature>
<keyword evidence="4" id="KW-1185">Reference proteome</keyword>
<dbReference type="SMART" id="SM00703">
    <property type="entry name" value="NRF"/>
    <property type="match status" value="1"/>
</dbReference>
<dbReference type="Proteomes" id="UP000046393">
    <property type="component" value="Unplaced"/>
</dbReference>
<dbReference type="InterPro" id="IPR052728">
    <property type="entry name" value="O2_lipid_transport_reg"/>
</dbReference>
<feature type="transmembrane region" description="Helical" evidence="2">
    <location>
        <begin position="453"/>
        <end position="474"/>
    </location>
</feature>
<dbReference type="Pfam" id="PF20146">
    <property type="entry name" value="NRF"/>
    <property type="match status" value="1"/>
</dbReference>
<keyword evidence="2" id="KW-1133">Transmembrane helix</keyword>
<dbReference type="InterPro" id="IPR006621">
    <property type="entry name" value="Nose-resist-to-fluoxetine_N"/>
</dbReference>
<feature type="transmembrane region" description="Helical" evidence="2">
    <location>
        <begin position="315"/>
        <end position="339"/>
    </location>
</feature>
<evidence type="ECO:0000313" key="5">
    <source>
        <dbReference type="WBParaSite" id="SMUV_0000363201-mRNA-1"/>
    </source>
</evidence>
<evidence type="ECO:0000313" key="4">
    <source>
        <dbReference type="Proteomes" id="UP000046393"/>
    </source>
</evidence>
<dbReference type="PANTHER" id="PTHR11161:SF0">
    <property type="entry name" value="O-ACYLTRANSFERASE LIKE PROTEIN"/>
    <property type="match status" value="1"/>
</dbReference>
<dbReference type="Pfam" id="PF01757">
    <property type="entry name" value="Acyl_transf_3"/>
    <property type="match status" value="1"/>
</dbReference>
<sequence length="770" mass="87962">MDIVSFPWNTLAIKDPECRRQVTFFLDTLNNATGLLSNCRTAECFQQSQEYLGNAQFALRQIDSFGRIPADILDFTNRWQGSWDECVQIQAPTDPSYRTKFCWIELGPNLEALGQKGYGNLCNASLKISWSVCMPRVCSSEDVAALMSNIQSGLLDVCSADCREAYISTADAKFWIPIGYCTFVVVLMILSTLFDYVTSQKALVERTKRLRSNLGKYIPRTSYFNFQSHIQIQNKTVGITNLLDLGARILLTFSMYTNGAEILDVERRRGQIDSINCIRAFSITWVMVGHALAKFQTGDNMMSVLQSTNPFLNNMFQNAFVSVDSFLFVGGLLLSYLFFRDMERRPRNLKSPVYWILYYVHRIVRLSPCYFLYLGFYVGMYPYLTKGPAVPNNDYEDCKKYWWRNLLYINNLFKSDNSCMGHTWYLALDMQIHIFAPIFLVPMVICWKAGVTVAIALILASIGATYGVYAKYHFAPSIVGQVMTGLGQGSVNDFFHYIYFAPWIRFTPHLLGMLTGYILYKHRNRKINIHPILAIILWLVSIAFGIVAVFGLYDYLRQKTVLNTAQNASYYAFHRIVWSLALAWVVYACEHNFAGPIKNFMELGMWKPLGRLTYSAYLTHYFLIDVVDAQERFPIHYSNYTEGYIHLGLPVFVVSYVFAFFWSCAFEVPFGKLERMAVDAIIGKGKWKPAPKPESPTAEATKAPTDVHVEKPKDDAVKFINKQLVEASLADKRKNPEPVDFSNTQFMGSSSSHKLNDQNSYATIEETEKL</sequence>
<dbReference type="AlphaFoldDB" id="A0A0N5AH02"/>
<keyword evidence="2" id="KW-0812">Transmembrane</keyword>
<evidence type="ECO:0000256" key="1">
    <source>
        <dbReference type="SAM" id="MobiDB-lite"/>
    </source>
</evidence>
<dbReference type="GO" id="GO:0016747">
    <property type="term" value="F:acyltransferase activity, transferring groups other than amino-acyl groups"/>
    <property type="evidence" value="ECO:0007669"/>
    <property type="project" value="InterPro"/>
</dbReference>
<name>A0A0N5AH02_9BILA</name>
<keyword evidence="2" id="KW-0472">Membrane</keyword>
<evidence type="ECO:0000259" key="3">
    <source>
        <dbReference type="SMART" id="SM00703"/>
    </source>
</evidence>
<evidence type="ECO:0000256" key="2">
    <source>
        <dbReference type="SAM" id="Phobius"/>
    </source>
</evidence>
<feature type="compositionally biased region" description="Polar residues" evidence="1">
    <location>
        <begin position="741"/>
        <end position="762"/>
    </location>
</feature>
<feature type="transmembrane region" description="Helical" evidence="2">
    <location>
        <begin position="494"/>
        <end position="520"/>
    </location>
</feature>
<feature type="transmembrane region" description="Helical" evidence="2">
    <location>
        <begin position="568"/>
        <end position="587"/>
    </location>
</feature>